<dbReference type="AlphaFoldDB" id="A0AAD6WWU8"/>
<reference evidence="2" key="1">
    <citation type="submission" date="2023-03" db="EMBL/GenBank/DDBJ databases">
        <title>Massive genome expansion in bonnet fungi (Mycena s.s.) driven by repeated elements and novel gene families across ecological guilds.</title>
        <authorList>
            <consortium name="Lawrence Berkeley National Laboratory"/>
            <person name="Harder C.B."/>
            <person name="Miyauchi S."/>
            <person name="Viragh M."/>
            <person name="Kuo A."/>
            <person name="Thoen E."/>
            <person name="Andreopoulos B."/>
            <person name="Lu D."/>
            <person name="Skrede I."/>
            <person name="Drula E."/>
            <person name="Henrissat B."/>
            <person name="Morin E."/>
            <person name="Kohler A."/>
            <person name="Barry K."/>
            <person name="LaButti K."/>
            <person name="Morin E."/>
            <person name="Salamov A."/>
            <person name="Lipzen A."/>
            <person name="Mereny Z."/>
            <person name="Hegedus B."/>
            <person name="Baldrian P."/>
            <person name="Stursova M."/>
            <person name="Weitz H."/>
            <person name="Taylor A."/>
            <person name="Grigoriev I.V."/>
            <person name="Nagy L.G."/>
            <person name="Martin F."/>
            <person name="Kauserud H."/>
        </authorList>
    </citation>
    <scope>NUCLEOTIDE SEQUENCE</scope>
    <source>
        <strain evidence="2">CBHHK200</strain>
    </source>
</reference>
<evidence type="ECO:0000256" key="1">
    <source>
        <dbReference type="SAM" id="MobiDB-lite"/>
    </source>
</evidence>
<evidence type="ECO:0000313" key="3">
    <source>
        <dbReference type="Proteomes" id="UP001218188"/>
    </source>
</evidence>
<organism evidence="2 3">
    <name type="scientific">Mycena alexandri</name>
    <dbReference type="NCBI Taxonomy" id="1745969"/>
    <lineage>
        <taxon>Eukaryota</taxon>
        <taxon>Fungi</taxon>
        <taxon>Dikarya</taxon>
        <taxon>Basidiomycota</taxon>
        <taxon>Agaricomycotina</taxon>
        <taxon>Agaricomycetes</taxon>
        <taxon>Agaricomycetidae</taxon>
        <taxon>Agaricales</taxon>
        <taxon>Marasmiineae</taxon>
        <taxon>Mycenaceae</taxon>
        <taxon>Mycena</taxon>
    </lineage>
</organism>
<dbReference type="EMBL" id="JARJCM010000122">
    <property type="protein sequence ID" value="KAJ7027620.1"/>
    <property type="molecule type" value="Genomic_DNA"/>
</dbReference>
<proteinExistence type="predicted"/>
<feature type="region of interest" description="Disordered" evidence="1">
    <location>
        <begin position="106"/>
        <end position="135"/>
    </location>
</feature>
<sequence length="171" mass="19156">MPDMFKPYDATAVPDIMPFPALLRVATTKAQETPVPKLNQHQRSWIFDVALRDQDLVEMSKDDLKAFYDTVKTDAFAAKAFQHTVQAGDPAEEAHLAAHVQRWLIANPPKTSGNKKSKKSTDGNDSDVEEDEGARVGCLRGYPRAGWRLAIQKVMTNKRTAEQKKRNSDNC</sequence>
<dbReference type="Proteomes" id="UP001218188">
    <property type="component" value="Unassembled WGS sequence"/>
</dbReference>
<keyword evidence="3" id="KW-1185">Reference proteome</keyword>
<gene>
    <name evidence="2" type="ORF">C8F04DRAFT_1266863</name>
</gene>
<evidence type="ECO:0000313" key="2">
    <source>
        <dbReference type="EMBL" id="KAJ7027620.1"/>
    </source>
</evidence>
<comment type="caution">
    <text evidence="2">The sequence shown here is derived from an EMBL/GenBank/DDBJ whole genome shotgun (WGS) entry which is preliminary data.</text>
</comment>
<name>A0AAD6WWU8_9AGAR</name>
<protein>
    <submittedName>
        <fullName evidence="2">Uncharacterized protein</fullName>
    </submittedName>
</protein>
<accession>A0AAD6WWU8</accession>